<name>A0ABP0NQP7_9DINO</name>
<keyword evidence="2" id="KW-1185">Reference proteome</keyword>
<dbReference type="EMBL" id="CAXAMM010029668">
    <property type="protein sequence ID" value="CAK9065117.1"/>
    <property type="molecule type" value="Genomic_DNA"/>
</dbReference>
<evidence type="ECO:0000313" key="2">
    <source>
        <dbReference type="Proteomes" id="UP001642464"/>
    </source>
</evidence>
<gene>
    <name evidence="1" type="ORF">SCF082_LOCUS33402</name>
</gene>
<accession>A0ABP0NQP7</accession>
<evidence type="ECO:0000313" key="1">
    <source>
        <dbReference type="EMBL" id="CAK9065117.1"/>
    </source>
</evidence>
<proteinExistence type="predicted"/>
<dbReference type="Proteomes" id="UP001642464">
    <property type="component" value="Unassembled WGS sequence"/>
</dbReference>
<comment type="caution">
    <text evidence="1">The sequence shown here is derived from an EMBL/GenBank/DDBJ whole genome shotgun (WGS) entry which is preliminary data.</text>
</comment>
<sequence>MRDCVSWEVSANVIFERLEVNLSKDCLFDAASMHQSGVAEYQVTEIPEGIRQHPYRRDQLPTLEVLLLWSDPLDGTVRGRCLYTVPHPKIPQLDEVDAIFTEIEPYFAKRWLKVQLSLDSPQAGDFATLELETVASLGGAQVTVLACHPRGFASEAGAERAEEGGRGMGTASLGGMMEGMASDAVHVSQCQPLPFQAITDEAGQAQICFLPAALNKVQVAETDLFHGTEAPIGRAVSLMGSELKSLDEGVTTLTVQLLPKARGEDTRCREKVRRKEMAAEGTEEWPPT</sequence>
<protein>
    <submittedName>
        <fullName evidence="1">Uncharacterized protein</fullName>
    </submittedName>
</protein>
<reference evidence="1 2" key="1">
    <citation type="submission" date="2024-02" db="EMBL/GenBank/DDBJ databases">
        <authorList>
            <person name="Chen Y."/>
            <person name="Shah S."/>
            <person name="Dougan E. K."/>
            <person name="Thang M."/>
            <person name="Chan C."/>
        </authorList>
    </citation>
    <scope>NUCLEOTIDE SEQUENCE [LARGE SCALE GENOMIC DNA]</scope>
</reference>
<organism evidence="1 2">
    <name type="scientific">Durusdinium trenchii</name>
    <dbReference type="NCBI Taxonomy" id="1381693"/>
    <lineage>
        <taxon>Eukaryota</taxon>
        <taxon>Sar</taxon>
        <taxon>Alveolata</taxon>
        <taxon>Dinophyceae</taxon>
        <taxon>Suessiales</taxon>
        <taxon>Symbiodiniaceae</taxon>
        <taxon>Durusdinium</taxon>
    </lineage>
</organism>